<dbReference type="InterPro" id="IPR013087">
    <property type="entry name" value="Znf_C2H2_type"/>
</dbReference>
<feature type="compositionally biased region" description="Low complexity" evidence="8">
    <location>
        <begin position="31"/>
        <end position="42"/>
    </location>
</feature>
<feature type="compositionally biased region" description="Acidic residues" evidence="8">
    <location>
        <begin position="283"/>
        <end position="294"/>
    </location>
</feature>
<feature type="compositionally biased region" description="Acidic residues" evidence="8">
    <location>
        <begin position="572"/>
        <end position="583"/>
    </location>
</feature>
<gene>
    <name evidence="10" type="ORF">FOMPIDRAFT_1038734</name>
</gene>
<feature type="region of interest" description="Disordered" evidence="8">
    <location>
        <begin position="246"/>
        <end position="271"/>
    </location>
</feature>
<dbReference type="PROSITE" id="PS50157">
    <property type="entry name" value="ZINC_FINGER_C2H2_2"/>
    <property type="match status" value="4"/>
</dbReference>
<dbReference type="PANTHER" id="PTHR14003:SF19">
    <property type="entry name" value="YY2 TRANSCRIPTION FACTOR"/>
    <property type="match status" value="1"/>
</dbReference>
<evidence type="ECO:0000256" key="4">
    <source>
        <dbReference type="ARBA" id="ARBA00022771"/>
    </source>
</evidence>
<dbReference type="eggNOG" id="KOG1721">
    <property type="taxonomic scope" value="Eukaryota"/>
</dbReference>
<keyword evidence="6" id="KW-0539">Nucleus</keyword>
<keyword evidence="5" id="KW-0862">Zinc</keyword>
<keyword evidence="11" id="KW-1185">Reference proteome</keyword>
<dbReference type="Pfam" id="PF00096">
    <property type="entry name" value="zf-C2H2"/>
    <property type="match status" value="4"/>
</dbReference>
<evidence type="ECO:0000256" key="3">
    <source>
        <dbReference type="ARBA" id="ARBA00022737"/>
    </source>
</evidence>
<dbReference type="EMBL" id="KE504223">
    <property type="protein sequence ID" value="EPS94786.1"/>
    <property type="molecule type" value="Genomic_DNA"/>
</dbReference>
<evidence type="ECO:0000256" key="1">
    <source>
        <dbReference type="ARBA" id="ARBA00004123"/>
    </source>
</evidence>
<dbReference type="Proteomes" id="UP000015241">
    <property type="component" value="Unassembled WGS sequence"/>
</dbReference>
<evidence type="ECO:0000256" key="7">
    <source>
        <dbReference type="PROSITE-ProRule" id="PRU00042"/>
    </source>
</evidence>
<comment type="subcellular location">
    <subcellularLocation>
        <location evidence="1">Nucleus</location>
    </subcellularLocation>
</comment>
<dbReference type="SMART" id="SM00355">
    <property type="entry name" value="ZnF_C2H2"/>
    <property type="match status" value="4"/>
</dbReference>
<evidence type="ECO:0000256" key="6">
    <source>
        <dbReference type="ARBA" id="ARBA00023242"/>
    </source>
</evidence>
<dbReference type="PANTHER" id="PTHR14003">
    <property type="entry name" value="TRANSCRIPTIONAL REPRESSOR PROTEIN YY"/>
    <property type="match status" value="1"/>
</dbReference>
<feature type="region of interest" description="Disordered" evidence="8">
    <location>
        <begin position="283"/>
        <end position="306"/>
    </location>
</feature>
<feature type="compositionally biased region" description="Basic and acidic residues" evidence="8">
    <location>
        <begin position="599"/>
        <end position="613"/>
    </location>
</feature>
<dbReference type="HOGENOM" id="CLU_030423_0_0_1"/>
<sequence>MMQHEDSGLVLDLSDVVHEEPLGQDDEHGSLVHVVSSSSMSHASEHYATSPLALEDGVNAQDDPGEHPPTLLQDAGVPSFSVEQLEHDLVALLRQNDSAVSSALLSVTAQHQPPQSMTSEPSALTNGPTPSQLQDFDSLCPSFSALAAVLHAVHTAEEQRARPAPDFASSGPDFGPQTLDDEQVQKRTRNAPAFHSLTADEDVRGYGSASGAGSGNASGTDGSEFLYDDEVESEHDADAAVTIGRIHSSSPDPVGSAAEEDPPLPNDYTDIGDMMHHYTHFDQDDEEEEVDQLDPEPASSPVESNVPALHPFYSHPRPTIRAEPADTIPELDELESDGDQPVASTSKTVTIVSAAANAKKSKNTKERREAEKGPQCHVCDECSKTFSRRSDMIRHRRIHTGERPFVCPEGSCGKTFIQRSALHVHMRVHTGEKPHICEYPGCARTFGDSSSLARHRRTHTGKRPYKCEHPICEKTFTRRTTLTAHMKTHDPTWEADPNIKYNFKSKKVKLDVADQDQELEASVRTLSALLQQGEPQPGQSDSQPLEPQLAASLSEELAVALAQAQARILDDFADDDDDDEGSDQEVSSGEFIGPNTSGIRDEDGARSRVEREAPLEVRLQEALGGDDALDFAIPLRKRKTDDVAGAITGKRKR</sequence>
<dbReference type="FunFam" id="3.30.160.60:FF:000624">
    <property type="entry name" value="zinc finger protein 697"/>
    <property type="match status" value="1"/>
</dbReference>
<proteinExistence type="predicted"/>
<dbReference type="GO" id="GO:0000981">
    <property type="term" value="F:DNA-binding transcription factor activity, RNA polymerase II-specific"/>
    <property type="evidence" value="ECO:0007669"/>
    <property type="project" value="TreeGrafter"/>
</dbReference>
<keyword evidence="2" id="KW-0479">Metal-binding</keyword>
<dbReference type="GO" id="GO:0000978">
    <property type="term" value="F:RNA polymerase II cis-regulatory region sequence-specific DNA binding"/>
    <property type="evidence" value="ECO:0007669"/>
    <property type="project" value="TreeGrafter"/>
</dbReference>
<accession>S8DN28</accession>
<dbReference type="FunFam" id="3.30.160.60:FF:000512">
    <property type="entry name" value="zinc finger protein 197 isoform X1"/>
    <property type="match status" value="1"/>
</dbReference>
<dbReference type="OrthoDB" id="654211at2759"/>
<protein>
    <recommendedName>
        <fullName evidence="9">C2H2-type domain-containing protein</fullName>
    </recommendedName>
</protein>
<dbReference type="GO" id="GO:0005667">
    <property type="term" value="C:transcription regulator complex"/>
    <property type="evidence" value="ECO:0007669"/>
    <property type="project" value="TreeGrafter"/>
</dbReference>
<dbReference type="FunFam" id="3.30.160.60:FF:002343">
    <property type="entry name" value="Zinc finger protein 33A"/>
    <property type="match status" value="1"/>
</dbReference>
<dbReference type="InterPro" id="IPR036236">
    <property type="entry name" value="Znf_C2H2_sf"/>
</dbReference>
<dbReference type="GO" id="GO:0031519">
    <property type="term" value="C:PcG protein complex"/>
    <property type="evidence" value="ECO:0007669"/>
    <property type="project" value="TreeGrafter"/>
</dbReference>
<dbReference type="GO" id="GO:0000785">
    <property type="term" value="C:chromatin"/>
    <property type="evidence" value="ECO:0007669"/>
    <property type="project" value="TreeGrafter"/>
</dbReference>
<name>S8DN28_FOMSC</name>
<evidence type="ECO:0000256" key="8">
    <source>
        <dbReference type="SAM" id="MobiDB-lite"/>
    </source>
</evidence>
<evidence type="ECO:0000256" key="5">
    <source>
        <dbReference type="ARBA" id="ARBA00022833"/>
    </source>
</evidence>
<feature type="domain" description="C2H2-type" evidence="9">
    <location>
        <begin position="435"/>
        <end position="464"/>
    </location>
</feature>
<reference evidence="10 11" key="1">
    <citation type="journal article" date="2012" name="Science">
        <title>The Paleozoic origin of enzymatic lignin decomposition reconstructed from 31 fungal genomes.</title>
        <authorList>
            <person name="Floudas D."/>
            <person name="Binder M."/>
            <person name="Riley R."/>
            <person name="Barry K."/>
            <person name="Blanchette R.A."/>
            <person name="Henrissat B."/>
            <person name="Martinez A.T."/>
            <person name="Otillar R."/>
            <person name="Spatafora J.W."/>
            <person name="Yadav J.S."/>
            <person name="Aerts A."/>
            <person name="Benoit I."/>
            <person name="Boyd A."/>
            <person name="Carlson A."/>
            <person name="Copeland A."/>
            <person name="Coutinho P.M."/>
            <person name="de Vries R.P."/>
            <person name="Ferreira P."/>
            <person name="Findley K."/>
            <person name="Foster B."/>
            <person name="Gaskell J."/>
            <person name="Glotzer D."/>
            <person name="Gorecki P."/>
            <person name="Heitman J."/>
            <person name="Hesse C."/>
            <person name="Hori C."/>
            <person name="Igarashi K."/>
            <person name="Jurgens J.A."/>
            <person name="Kallen N."/>
            <person name="Kersten P."/>
            <person name="Kohler A."/>
            <person name="Kuees U."/>
            <person name="Kumar T.K.A."/>
            <person name="Kuo A."/>
            <person name="LaButti K."/>
            <person name="Larrondo L.F."/>
            <person name="Lindquist E."/>
            <person name="Ling A."/>
            <person name="Lombard V."/>
            <person name="Lucas S."/>
            <person name="Lundell T."/>
            <person name="Martin R."/>
            <person name="McLaughlin D.J."/>
            <person name="Morgenstern I."/>
            <person name="Morin E."/>
            <person name="Murat C."/>
            <person name="Nagy L.G."/>
            <person name="Nolan M."/>
            <person name="Ohm R.A."/>
            <person name="Patyshakuliyeva A."/>
            <person name="Rokas A."/>
            <person name="Ruiz-Duenas F.J."/>
            <person name="Sabat G."/>
            <person name="Salamov A."/>
            <person name="Samejima M."/>
            <person name="Schmutz J."/>
            <person name="Slot J.C."/>
            <person name="St John F."/>
            <person name="Stenlid J."/>
            <person name="Sun H."/>
            <person name="Sun S."/>
            <person name="Syed K."/>
            <person name="Tsang A."/>
            <person name="Wiebenga A."/>
            <person name="Young D."/>
            <person name="Pisabarro A."/>
            <person name="Eastwood D.C."/>
            <person name="Martin F."/>
            <person name="Cullen D."/>
            <person name="Grigoriev I.V."/>
            <person name="Hibbett D.S."/>
        </authorList>
    </citation>
    <scope>NUCLEOTIDE SEQUENCE</scope>
    <source>
        <strain evidence="11">FP-58527</strain>
    </source>
</reference>
<feature type="domain" description="C2H2-type" evidence="9">
    <location>
        <begin position="377"/>
        <end position="404"/>
    </location>
</feature>
<feature type="compositionally biased region" description="Polar residues" evidence="8">
    <location>
        <begin position="108"/>
        <end position="135"/>
    </location>
</feature>
<dbReference type="FunFam" id="3.30.160.60:FF:000446">
    <property type="entry name" value="Zinc finger protein"/>
    <property type="match status" value="1"/>
</dbReference>
<feature type="region of interest" description="Disordered" evidence="8">
    <location>
        <begin position="1"/>
        <end position="71"/>
    </location>
</feature>
<dbReference type="PROSITE" id="PS00028">
    <property type="entry name" value="ZINC_FINGER_C2H2_1"/>
    <property type="match status" value="4"/>
</dbReference>
<dbReference type="GO" id="GO:0008270">
    <property type="term" value="F:zinc ion binding"/>
    <property type="evidence" value="ECO:0007669"/>
    <property type="project" value="UniProtKB-KW"/>
</dbReference>
<evidence type="ECO:0000313" key="10">
    <source>
        <dbReference type="EMBL" id="EPS94786.1"/>
    </source>
</evidence>
<feature type="compositionally biased region" description="Basic and acidic residues" evidence="8">
    <location>
        <begin position="15"/>
        <end position="30"/>
    </location>
</feature>
<dbReference type="AlphaFoldDB" id="S8DN28"/>
<feature type="region of interest" description="Disordered" evidence="8">
    <location>
        <begin position="106"/>
        <end position="136"/>
    </location>
</feature>
<feature type="region of interest" description="Disordered" evidence="8">
    <location>
        <begin position="160"/>
        <end position="179"/>
    </location>
</feature>
<evidence type="ECO:0000256" key="2">
    <source>
        <dbReference type="ARBA" id="ARBA00022723"/>
    </source>
</evidence>
<organism evidence="10 11">
    <name type="scientific">Fomitopsis schrenkii</name>
    <name type="common">Brown rot fungus</name>
    <dbReference type="NCBI Taxonomy" id="2126942"/>
    <lineage>
        <taxon>Eukaryota</taxon>
        <taxon>Fungi</taxon>
        <taxon>Dikarya</taxon>
        <taxon>Basidiomycota</taxon>
        <taxon>Agaricomycotina</taxon>
        <taxon>Agaricomycetes</taxon>
        <taxon>Polyporales</taxon>
        <taxon>Fomitopsis</taxon>
    </lineage>
</organism>
<dbReference type="InParanoid" id="S8DN28"/>
<keyword evidence="3" id="KW-0677">Repeat</keyword>
<dbReference type="STRING" id="743788.S8DN28"/>
<feature type="domain" description="C2H2-type" evidence="9">
    <location>
        <begin position="405"/>
        <end position="434"/>
    </location>
</feature>
<dbReference type="Gene3D" id="3.30.160.60">
    <property type="entry name" value="Classic Zinc Finger"/>
    <property type="match status" value="4"/>
</dbReference>
<evidence type="ECO:0000259" key="9">
    <source>
        <dbReference type="PROSITE" id="PS50157"/>
    </source>
</evidence>
<feature type="region of interest" description="Disordered" evidence="8">
    <location>
        <begin position="190"/>
        <end position="224"/>
    </location>
</feature>
<keyword evidence="4 7" id="KW-0863">Zinc-finger</keyword>
<evidence type="ECO:0000313" key="11">
    <source>
        <dbReference type="Proteomes" id="UP000015241"/>
    </source>
</evidence>
<feature type="domain" description="C2H2-type" evidence="9">
    <location>
        <begin position="465"/>
        <end position="489"/>
    </location>
</feature>
<dbReference type="SUPFAM" id="SSF57667">
    <property type="entry name" value="beta-beta-alpha zinc fingers"/>
    <property type="match status" value="2"/>
</dbReference>
<feature type="region of interest" description="Disordered" evidence="8">
    <location>
        <begin position="572"/>
        <end position="613"/>
    </location>
</feature>